<dbReference type="EMBL" id="ON624112">
    <property type="protein sequence ID" value="UTQ78230.1"/>
    <property type="molecule type" value="Genomic_DNA"/>
</dbReference>
<evidence type="ECO:0000313" key="1">
    <source>
        <dbReference type="EMBL" id="UTQ78230.1"/>
    </source>
</evidence>
<proteinExistence type="predicted"/>
<keyword evidence="2" id="KW-1185">Reference proteome</keyword>
<name>A0A9E7SYY1_9CAUD</name>
<evidence type="ECO:0000313" key="2">
    <source>
        <dbReference type="Proteomes" id="UP001060037"/>
    </source>
</evidence>
<dbReference type="Proteomes" id="UP001060037">
    <property type="component" value="Segment"/>
</dbReference>
<accession>A0A9E7SYY1</accession>
<organism evidence="1 2">
    <name type="scientific">Aeromonas phage Aer_P220</name>
    <dbReference type="NCBI Taxonomy" id="2951227"/>
    <lineage>
        <taxon>Viruses</taxon>
        <taxon>Duplodnaviria</taxon>
        <taxon>Heunggongvirae</taxon>
        <taxon>Uroviricota</taxon>
        <taxon>Caudoviricetes</taxon>
        <taxon>Autographivirales</taxon>
        <taxon>Autographivirales incertae sedis</taxon>
        <taxon>Yinyavirus</taxon>
        <taxon>Yinyavirus AerP220</taxon>
    </lineage>
</organism>
<sequence>MSKVEERRKLLIGQATHTDNNGNLYKYVNQSLFRYEETRDRRELILHWSLCDYVPCTLTGELYEVR</sequence>
<protein>
    <submittedName>
        <fullName evidence="1">Uncharacterized protein</fullName>
    </submittedName>
</protein>
<reference evidence="1" key="1">
    <citation type="submission" date="2022-05" db="EMBL/GenBank/DDBJ databases">
        <authorList>
            <person name="Tikunov A."/>
            <person name="Kozlova Y."/>
            <person name="Morozova V."/>
            <person name="Jdeed G."/>
            <person name="Bardasheva A."/>
            <person name="Tikunova N."/>
        </authorList>
    </citation>
    <scope>NUCLEOTIDE SEQUENCE</scope>
</reference>